<feature type="transmembrane region" description="Helical" evidence="6">
    <location>
        <begin position="276"/>
        <end position="299"/>
    </location>
</feature>
<dbReference type="OMA" id="VMAFYMA"/>
<proteinExistence type="inferred from homology"/>
<feature type="transmembrane region" description="Helical" evidence="6">
    <location>
        <begin position="386"/>
        <end position="412"/>
    </location>
</feature>
<feature type="transmembrane region" description="Helical" evidence="6">
    <location>
        <begin position="188"/>
        <end position="206"/>
    </location>
</feature>
<dbReference type="PANTHER" id="PTHR23502:SF74">
    <property type="entry name" value="MAJOR FACILITATOR SUPERFAMILY (MFS) PROFILE DOMAIN-CONTAINING PROTEIN"/>
    <property type="match status" value="1"/>
</dbReference>
<dbReference type="GO" id="GO:0005886">
    <property type="term" value="C:plasma membrane"/>
    <property type="evidence" value="ECO:0007669"/>
    <property type="project" value="UniProtKB-SubCell"/>
</dbReference>
<evidence type="ECO:0000256" key="4">
    <source>
        <dbReference type="ARBA" id="ARBA00022989"/>
    </source>
</evidence>
<keyword evidence="9" id="KW-1185">Reference proteome</keyword>
<evidence type="ECO:0000256" key="6">
    <source>
        <dbReference type="SAM" id="Phobius"/>
    </source>
</evidence>
<evidence type="ECO:0000256" key="1">
    <source>
        <dbReference type="ARBA" id="ARBA00004651"/>
    </source>
</evidence>
<dbReference type="SUPFAM" id="SSF103473">
    <property type="entry name" value="MFS general substrate transporter"/>
    <property type="match status" value="1"/>
</dbReference>
<feature type="transmembrane region" description="Helical" evidence="6">
    <location>
        <begin position="154"/>
        <end position="176"/>
    </location>
</feature>
<dbReference type="InterPro" id="IPR011701">
    <property type="entry name" value="MFS"/>
</dbReference>
<feature type="transmembrane region" description="Helical" evidence="6">
    <location>
        <begin position="60"/>
        <end position="79"/>
    </location>
</feature>
<dbReference type="KEGG" id="act:ACLA_067250"/>
<dbReference type="InterPro" id="IPR020846">
    <property type="entry name" value="MFS_dom"/>
</dbReference>
<dbReference type="CDD" id="cd17323">
    <property type="entry name" value="MFS_Tpo1_MDR_like"/>
    <property type="match status" value="1"/>
</dbReference>
<keyword evidence="4 6" id="KW-1133">Transmembrane helix</keyword>
<keyword evidence="5 6" id="KW-0472">Membrane</keyword>
<evidence type="ECO:0000256" key="2">
    <source>
        <dbReference type="ARBA" id="ARBA00008335"/>
    </source>
</evidence>
<dbReference type="OrthoDB" id="5141738at2759"/>
<protein>
    <submittedName>
        <fullName evidence="8">MFS transporter, putative</fullName>
    </submittedName>
</protein>
<evidence type="ECO:0000313" key="8">
    <source>
        <dbReference type="EMBL" id="EAW11088.1"/>
    </source>
</evidence>
<reference evidence="8 9" key="1">
    <citation type="journal article" date="2008" name="PLoS Genet.">
        <title>Genomic islands in the pathogenic filamentous fungus Aspergillus fumigatus.</title>
        <authorList>
            <person name="Fedorova N.D."/>
            <person name="Khaldi N."/>
            <person name="Joardar V.S."/>
            <person name="Maiti R."/>
            <person name="Amedeo P."/>
            <person name="Anderson M.J."/>
            <person name="Crabtree J."/>
            <person name="Silva J.C."/>
            <person name="Badger J.H."/>
            <person name="Albarraq A."/>
            <person name="Angiuoli S."/>
            <person name="Bussey H."/>
            <person name="Bowyer P."/>
            <person name="Cotty P.J."/>
            <person name="Dyer P.S."/>
            <person name="Egan A."/>
            <person name="Galens K."/>
            <person name="Fraser-Liggett C.M."/>
            <person name="Haas B.J."/>
            <person name="Inman J.M."/>
            <person name="Kent R."/>
            <person name="Lemieux S."/>
            <person name="Malavazi I."/>
            <person name="Orvis J."/>
            <person name="Roemer T."/>
            <person name="Ronning C.M."/>
            <person name="Sundaram J.P."/>
            <person name="Sutton G."/>
            <person name="Turner G."/>
            <person name="Venter J.C."/>
            <person name="White O.R."/>
            <person name="Whitty B.R."/>
            <person name="Youngman P."/>
            <person name="Wolfe K.H."/>
            <person name="Goldman G.H."/>
            <person name="Wortman J.R."/>
            <person name="Jiang B."/>
            <person name="Denning D.W."/>
            <person name="Nierman W.C."/>
        </authorList>
    </citation>
    <scope>NUCLEOTIDE SEQUENCE [LARGE SCALE GENOMIC DNA]</scope>
    <source>
        <strain evidence="9">ATCC 1007 / CBS 513.65 / DSM 816 / NCTC 3887 / NRRL 1</strain>
    </source>
</reference>
<sequence>MAQEKDKASPCIPQRVGHPAIHPRAMQTLTASATLGPLRGHSLSQSEFISPNHWPLHKKLVIVVVTFLAVINSGIGTSLPSNAVPYLMRDFHVEDEAQSSLPTAIFLVGYIVGPLVFSPLSETIGRRLVLFPTFTVFLLSTVGCALSSSWGLFLFFRFLCGTMGAAPQTVVGGIYADMFFDLRERGRVMAFYMASASFGPILGPIISGFASPAYGWRWTFWIASMVAGFAWLGLIFVPETFGPVLERRNSTMKEGEVEKKTVNVFQILQRPLAMMLFEPIITFTSIYIALAYGLVFFYIQAYPIIFQGVYGFDIQMTSLAFLPVGVGAVSTGLVALYWDMTYDKAKKHNKPWHFGAELHRLPVSCLGAILLTASLFWLAWTSRKEIHWAVPIASGLVFGFGYQAIFVSLLTYVTDAYKIYSASALASSVIMRSTLGALLPLAVKPMYNTLGVSWATSTLGFLSLACVPIPFVLLYKGAWVRGRSKLCQQLMKHEWSEEPSDIEQTRPRV</sequence>
<dbReference type="EMBL" id="DS027053">
    <property type="protein sequence ID" value="EAW11088.1"/>
    <property type="molecule type" value="Genomic_DNA"/>
</dbReference>
<feature type="transmembrane region" description="Helical" evidence="6">
    <location>
        <begin position="129"/>
        <end position="148"/>
    </location>
</feature>
<keyword evidence="3 6" id="KW-0812">Transmembrane</keyword>
<dbReference type="Gene3D" id="1.20.1250.20">
    <property type="entry name" value="MFS general substrate transporter like domains"/>
    <property type="match status" value="1"/>
</dbReference>
<feature type="domain" description="Major facilitator superfamily (MFS) profile" evidence="7">
    <location>
        <begin position="62"/>
        <end position="483"/>
    </location>
</feature>
<dbReference type="Proteomes" id="UP000006701">
    <property type="component" value="Unassembled WGS sequence"/>
</dbReference>
<evidence type="ECO:0000259" key="7">
    <source>
        <dbReference type="PROSITE" id="PS50850"/>
    </source>
</evidence>
<feature type="transmembrane region" description="Helical" evidence="6">
    <location>
        <begin position="99"/>
        <end position="117"/>
    </location>
</feature>
<dbReference type="PROSITE" id="PS50850">
    <property type="entry name" value="MFS"/>
    <property type="match status" value="1"/>
</dbReference>
<dbReference type="GeneID" id="4704597"/>
<dbReference type="GO" id="GO:0022857">
    <property type="term" value="F:transmembrane transporter activity"/>
    <property type="evidence" value="ECO:0007669"/>
    <property type="project" value="InterPro"/>
</dbReference>
<dbReference type="eggNOG" id="KOG0255">
    <property type="taxonomic scope" value="Eukaryota"/>
</dbReference>
<gene>
    <name evidence="8" type="ORF">ACLA_067250</name>
</gene>
<organism evidence="8 9">
    <name type="scientific">Aspergillus clavatus (strain ATCC 1007 / CBS 513.65 / DSM 816 / NCTC 3887 / NRRL 1 / QM 1276 / 107)</name>
    <dbReference type="NCBI Taxonomy" id="344612"/>
    <lineage>
        <taxon>Eukaryota</taxon>
        <taxon>Fungi</taxon>
        <taxon>Dikarya</taxon>
        <taxon>Ascomycota</taxon>
        <taxon>Pezizomycotina</taxon>
        <taxon>Eurotiomycetes</taxon>
        <taxon>Eurotiomycetidae</taxon>
        <taxon>Eurotiales</taxon>
        <taxon>Aspergillaceae</taxon>
        <taxon>Aspergillus</taxon>
        <taxon>Aspergillus subgen. Fumigati</taxon>
    </lineage>
</organism>
<evidence type="ECO:0000256" key="3">
    <source>
        <dbReference type="ARBA" id="ARBA00022692"/>
    </source>
</evidence>
<dbReference type="RefSeq" id="XP_001272514.1">
    <property type="nucleotide sequence ID" value="XM_001272513.1"/>
</dbReference>
<evidence type="ECO:0000313" key="9">
    <source>
        <dbReference type="Proteomes" id="UP000006701"/>
    </source>
</evidence>
<comment type="similarity">
    <text evidence="2">Belongs to the major facilitator superfamily.</text>
</comment>
<dbReference type="InterPro" id="IPR036259">
    <property type="entry name" value="MFS_trans_sf"/>
</dbReference>
<evidence type="ECO:0000256" key="5">
    <source>
        <dbReference type="ARBA" id="ARBA00023136"/>
    </source>
</evidence>
<dbReference type="PANTHER" id="PTHR23502">
    <property type="entry name" value="MAJOR FACILITATOR SUPERFAMILY"/>
    <property type="match status" value="1"/>
</dbReference>
<name>A1CGK8_ASPCL</name>
<dbReference type="FunFam" id="1.20.1250.20:FF:000082">
    <property type="entry name" value="MFS multidrug transporter, putative"/>
    <property type="match status" value="1"/>
</dbReference>
<dbReference type="Pfam" id="PF07690">
    <property type="entry name" value="MFS_1"/>
    <property type="match status" value="1"/>
</dbReference>
<feature type="transmembrane region" description="Helical" evidence="6">
    <location>
        <begin position="218"/>
        <end position="237"/>
    </location>
</feature>
<feature type="transmembrane region" description="Helical" evidence="6">
    <location>
        <begin position="319"/>
        <end position="340"/>
    </location>
</feature>
<feature type="transmembrane region" description="Helical" evidence="6">
    <location>
        <begin position="454"/>
        <end position="475"/>
    </location>
</feature>
<dbReference type="HOGENOM" id="CLU_008455_11_6_1"/>
<dbReference type="VEuPathDB" id="FungiDB:ACLA_067250"/>
<comment type="subcellular location">
    <subcellularLocation>
        <location evidence="1">Cell membrane</location>
        <topology evidence="1">Multi-pass membrane protein</topology>
    </subcellularLocation>
</comment>
<accession>A1CGK8</accession>
<feature type="transmembrane region" description="Helical" evidence="6">
    <location>
        <begin position="361"/>
        <end position="380"/>
    </location>
</feature>
<feature type="transmembrane region" description="Helical" evidence="6">
    <location>
        <begin position="419"/>
        <end position="442"/>
    </location>
</feature>
<dbReference type="AlphaFoldDB" id="A1CGK8"/>